<protein>
    <submittedName>
        <fullName evidence="2">Uncharacterized protein DUF4243</fullName>
    </submittedName>
</protein>
<dbReference type="InterPro" id="IPR025337">
    <property type="entry name" value="Questin_oxidase-like"/>
</dbReference>
<dbReference type="EMBL" id="QJKB01000001">
    <property type="protein sequence ID" value="PXX47383.1"/>
    <property type="molecule type" value="Genomic_DNA"/>
</dbReference>
<dbReference type="PANTHER" id="PTHR35870">
    <property type="entry name" value="PROTEIN, PUTATIVE (AFU_ORTHOLOGUE AFUA_5G03330)-RELATED"/>
    <property type="match status" value="1"/>
</dbReference>
<accession>A0A318JJ59</accession>
<evidence type="ECO:0000256" key="1">
    <source>
        <dbReference type="ARBA" id="ARBA00023002"/>
    </source>
</evidence>
<dbReference type="Pfam" id="PF14027">
    <property type="entry name" value="Questin_oxidase"/>
    <property type="match status" value="1"/>
</dbReference>
<organism evidence="2 3">
    <name type="scientific">Undibacterium pigrum</name>
    <dbReference type="NCBI Taxonomy" id="401470"/>
    <lineage>
        <taxon>Bacteria</taxon>
        <taxon>Pseudomonadati</taxon>
        <taxon>Pseudomonadota</taxon>
        <taxon>Betaproteobacteria</taxon>
        <taxon>Burkholderiales</taxon>
        <taxon>Oxalobacteraceae</taxon>
        <taxon>Undibacterium</taxon>
    </lineage>
</organism>
<name>A0A318JJ59_9BURK</name>
<dbReference type="PANTHER" id="PTHR35870:SF1">
    <property type="entry name" value="PROTEIN, PUTATIVE (AFU_ORTHOLOGUE AFUA_5G03330)-RELATED"/>
    <property type="match status" value="1"/>
</dbReference>
<dbReference type="Proteomes" id="UP000247792">
    <property type="component" value="Unassembled WGS sequence"/>
</dbReference>
<dbReference type="RefSeq" id="WP_170133410.1">
    <property type="nucleotide sequence ID" value="NZ_QJKB01000001.1"/>
</dbReference>
<dbReference type="GO" id="GO:0016491">
    <property type="term" value="F:oxidoreductase activity"/>
    <property type="evidence" value="ECO:0007669"/>
    <property type="project" value="UniProtKB-KW"/>
</dbReference>
<reference evidence="2 3" key="1">
    <citation type="submission" date="2018-05" db="EMBL/GenBank/DDBJ databases">
        <title>Genomic Encyclopedia of Type Strains, Phase IV (KMG-IV): sequencing the most valuable type-strain genomes for metagenomic binning, comparative biology and taxonomic classification.</title>
        <authorList>
            <person name="Goeker M."/>
        </authorList>
    </citation>
    <scope>NUCLEOTIDE SEQUENCE [LARGE SCALE GENOMIC DNA]</scope>
    <source>
        <strain evidence="2 3">DSM 19792</strain>
    </source>
</reference>
<keyword evidence="3" id="KW-1185">Reference proteome</keyword>
<comment type="caution">
    <text evidence="2">The sequence shown here is derived from an EMBL/GenBank/DDBJ whole genome shotgun (WGS) entry which is preliminary data.</text>
</comment>
<gene>
    <name evidence="2" type="ORF">DFR42_101961</name>
</gene>
<evidence type="ECO:0000313" key="3">
    <source>
        <dbReference type="Proteomes" id="UP000247792"/>
    </source>
</evidence>
<evidence type="ECO:0000313" key="2">
    <source>
        <dbReference type="EMBL" id="PXX47383.1"/>
    </source>
</evidence>
<keyword evidence="1" id="KW-0560">Oxidoreductase</keyword>
<dbReference type="AlphaFoldDB" id="A0A318JJ59"/>
<sequence>MMASTTAMCSNVILKNLLDKNREFALNGKGTTNHCPMALCALACMGASDGRLQEFFAHWRDTYALPALPPAITIRYEEFQAYLGKRENFADLQTCFAIRIAERGKSEVIREVFTLVPFAPATTAFHALIRLAYGVQAEHEGEIAAGLAALVATNFDITIDMRGRQAASSVATGFYQLSQNMKGKTYPGRMIVEKMRAVVNDEEFLQSLPGMPVVHSIDKLLDELALWAISAYGQTRDFTILHIVTGINATRELLPYLDKNVLTSRLQDLWIALCAAYVSVGAPVLIDAARYESGMRAKHGQISTWTELFAEAINSNDDHVIKFTYTCALEISLHPNILYQLVVMEMLEAYTVSAS</sequence>
<proteinExistence type="predicted"/>